<keyword evidence="5" id="KW-0819">tRNA processing</keyword>
<evidence type="ECO:0000256" key="9">
    <source>
        <dbReference type="ARBA" id="ARBA00022842"/>
    </source>
</evidence>
<dbReference type="GO" id="GO:0002949">
    <property type="term" value="P:tRNA threonylcarbamoyladenosine modification"/>
    <property type="evidence" value="ECO:0007669"/>
    <property type="project" value="InterPro"/>
</dbReference>
<organism evidence="11 12">
    <name type="scientific">Desulfonauticus submarinus</name>
    <dbReference type="NCBI Taxonomy" id="206665"/>
    <lineage>
        <taxon>Bacteria</taxon>
        <taxon>Pseudomonadati</taxon>
        <taxon>Thermodesulfobacteriota</taxon>
        <taxon>Desulfovibrionia</taxon>
        <taxon>Desulfovibrionales</taxon>
        <taxon>Desulfonauticaceae</taxon>
        <taxon>Desulfonauticus</taxon>
    </lineage>
</organism>
<dbReference type="RefSeq" id="WP_092064070.1">
    <property type="nucleotide sequence ID" value="NZ_FNIN01000003.1"/>
</dbReference>
<keyword evidence="4" id="KW-0963">Cytoplasm</keyword>
<sequence>MKINNLNLNKTQKLAHLLGNIFSLTNKWPIILLEGTLGAGKTTFVRFFVENFPQGELAEVGSPSFNILNLYPTIPEIAHLDLYRLSSLGWDDFLEEIIFDPFKIKLIEWSNFLPKSIQLEDYLKISIQIEKNLRTFSFTAKGSGRKILSQLNV</sequence>
<dbReference type="GO" id="GO:0046872">
    <property type="term" value="F:metal ion binding"/>
    <property type="evidence" value="ECO:0007669"/>
    <property type="project" value="UniProtKB-KW"/>
</dbReference>
<gene>
    <name evidence="11" type="ORF">SAMN04488516_10333</name>
</gene>
<dbReference type="InterPro" id="IPR003442">
    <property type="entry name" value="T6A_TsaE"/>
</dbReference>
<evidence type="ECO:0000256" key="8">
    <source>
        <dbReference type="ARBA" id="ARBA00022840"/>
    </source>
</evidence>
<evidence type="ECO:0000256" key="3">
    <source>
        <dbReference type="ARBA" id="ARBA00019010"/>
    </source>
</evidence>
<evidence type="ECO:0000256" key="2">
    <source>
        <dbReference type="ARBA" id="ARBA00007599"/>
    </source>
</evidence>
<dbReference type="GO" id="GO:0005524">
    <property type="term" value="F:ATP binding"/>
    <property type="evidence" value="ECO:0007669"/>
    <property type="project" value="UniProtKB-KW"/>
</dbReference>
<dbReference type="Proteomes" id="UP000199602">
    <property type="component" value="Unassembled WGS sequence"/>
</dbReference>
<keyword evidence="8" id="KW-0067">ATP-binding</keyword>
<evidence type="ECO:0000256" key="4">
    <source>
        <dbReference type="ARBA" id="ARBA00022490"/>
    </source>
</evidence>
<dbReference type="SUPFAM" id="SSF52540">
    <property type="entry name" value="P-loop containing nucleoside triphosphate hydrolases"/>
    <property type="match status" value="1"/>
</dbReference>
<keyword evidence="6" id="KW-0479">Metal-binding</keyword>
<evidence type="ECO:0000313" key="12">
    <source>
        <dbReference type="Proteomes" id="UP000199602"/>
    </source>
</evidence>
<dbReference type="GO" id="GO:0005737">
    <property type="term" value="C:cytoplasm"/>
    <property type="evidence" value="ECO:0007669"/>
    <property type="project" value="UniProtKB-SubCell"/>
</dbReference>
<evidence type="ECO:0000256" key="6">
    <source>
        <dbReference type="ARBA" id="ARBA00022723"/>
    </source>
</evidence>
<dbReference type="NCBIfam" id="TIGR00150">
    <property type="entry name" value="T6A_YjeE"/>
    <property type="match status" value="1"/>
</dbReference>
<dbReference type="PANTHER" id="PTHR33540">
    <property type="entry name" value="TRNA THREONYLCARBAMOYLADENOSINE BIOSYNTHESIS PROTEIN TSAE"/>
    <property type="match status" value="1"/>
</dbReference>
<dbReference type="PANTHER" id="PTHR33540:SF2">
    <property type="entry name" value="TRNA THREONYLCARBAMOYLADENOSINE BIOSYNTHESIS PROTEIN TSAE"/>
    <property type="match status" value="1"/>
</dbReference>
<dbReference type="AlphaFoldDB" id="A0A1H0CFS3"/>
<reference evidence="11 12" key="1">
    <citation type="submission" date="2016-10" db="EMBL/GenBank/DDBJ databases">
        <authorList>
            <person name="de Groot N.N."/>
        </authorList>
    </citation>
    <scope>NUCLEOTIDE SEQUENCE [LARGE SCALE GENOMIC DNA]</scope>
    <source>
        <strain evidence="11 12">DSM 15269</strain>
    </source>
</reference>
<dbReference type="Gene3D" id="3.40.50.300">
    <property type="entry name" value="P-loop containing nucleotide triphosphate hydrolases"/>
    <property type="match status" value="1"/>
</dbReference>
<evidence type="ECO:0000256" key="10">
    <source>
        <dbReference type="ARBA" id="ARBA00032441"/>
    </source>
</evidence>
<comment type="subcellular location">
    <subcellularLocation>
        <location evidence="1">Cytoplasm</location>
    </subcellularLocation>
</comment>
<dbReference type="EMBL" id="FNIN01000003">
    <property type="protein sequence ID" value="SDN56702.1"/>
    <property type="molecule type" value="Genomic_DNA"/>
</dbReference>
<evidence type="ECO:0000256" key="5">
    <source>
        <dbReference type="ARBA" id="ARBA00022694"/>
    </source>
</evidence>
<keyword evidence="7" id="KW-0547">Nucleotide-binding</keyword>
<dbReference type="Pfam" id="PF02367">
    <property type="entry name" value="TsaE"/>
    <property type="match status" value="1"/>
</dbReference>
<protein>
    <recommendedName>
        <fullName evidence="3">tRNA threonylcarbamoyladenosine biosynthesis protein TsaE</fullName>
    </recommendedName>
    <alternativeName>
        <fullName evidence="10">t(6)A37 threonylcarbamoyladenosine biosynthesis protein TsaE</fullName>
    </alternativeName>
</protein>
<evidence type="ECO:0000256" key="7">
    <source>
        <dbReference type="ARBA" id="ARBA00022741"/>
    </source>
</evidence>
<dbReference type="OrthoDB" id="9815896at2"/>
<evidence type="ECO:0000313" key="11">
    <source>
        <dbReference type="EMBL" id="SDN56702.1"/>
    </source>
</evidence>
<keyword evidence="12" id="KW-1185">Reference proteome</keyword>
<dbReference type="STRING" id="206665.SAMN04488516_10333"/>
<proteinExistence type="inferred from homology"/>
<accession>A0A1H0CFS3</accession>
<keyword evidence="9" id="KW-0460">Magnesium</keyword>
<name>A0A1H0CFS3_9BACT</name>
<comment type="similarity">
    <text evidence="2">Belongs to the TsaE family.</text>
</comment>
<evidence type="ECO:0000256" key="1">
    <source>
        <dbReference type="ARBA" id="ARBA00004496"/>
    </source>
</evidence>
<dbReference type="InterPro" id="IPR027417">
    <property type="entry name" value="P-loop_NTPase"/>
</dbReference>